<evidence type="ECO:0000313" key="3">
    <source>
        <dbReference type="EMBL" id="BAU32950.1"/>
    </source>
</evidence>
<proteinExistence type="predicted"/>
<dbReference type="RefSeq" id="WP_096422468.1">
    <property type="nucleotide sequence ID" value="NZ_AP017315.1"/>
</dbReference>
<dbReference type="Gene3D" id="3.90.25.10">
    <property type="entry name" value="UDP-galactose 4-epimerase, domain 1"/>
    <property type="match status" value="1"/>
</dbReference>
<reference evidence="4" key="1">
    <citation type="submission" date="2015-12" db="EMBL/GenBank/DDBJ databases">
        <authorList>
            <person name="Shamseldin A."/>
            <person name="Moawad H."/>
            <person name="Abd El-Rahim W.M."/>
            <person name="Sadowsky M.J."/>
        </authorList>
    </citation>
    <scope>NUCLEOTIDE SEQUENCE [LARGE SCALE GENOMIC DNA]</scope>
    <source>
        <strain evidence="4">JAM AC0309</strain>
    </source>
</reference>
<dbReference type="InterPro" id="IPR036291">
    <property type="entry name" value="NAD(P)-bd_dom_sf"/>
</dbReference>
<name>A0A0U5BRJ8_9MICO</name>
<dbReference type="Pfam" id="PF05368">
    <property type="entry name" value="NmrA"/>
    <property type="match status" value="1"/>
</dbReference>
<dbReference type="CDD" id="cd05269">
    <property type="entry name" value="TMR_SDR_a"/>
    <property type="match status" value="1"/>
</dbReference>
<sequence>MSIAVLGATGHLGRAAIDHLLARGVAPSELIAAGRAVEKLDGLRERGVDVRAVDYADAASIDAALAGSRVVLLVSGSEIGQRVAQHAAVIAAAERVGAQRLVYTSIVNALDSQHLLAPEHAETERMLAASSLAVTVLRNNWYIENFAADVATAAETGVVASGAGEGRIASATRDEYAEAAAVALLDDDHAGQTYELTGPEAWNHLELASALSELLGREVVYDALDPEEQRAQLTSAGLDDATAGFIVGLDANTRAGELAAVSADLEQLLGRRPRDLRAQLATLISAGPSGRLAGSALPTAEQPTVSRSRSAPRSRRR</sequence>
<reference evidence="3 4" key="2">
    <citation type="submission" date="2016-01" db="EMBL/GenBank/DDBJ databases">
        <title>Microcella alkaliphila JAM AC0309 whole genome shotgun sequence.</title>
        <authorList>
            <person name="Kurata A."/>
            <person name="Hirose Y."/>
            <person name="Kishimoto N."/>
            <person name="Kobayashi T."/>
        </authorList>
    </citation>
    <scope>NUCLEOTIDE SEQUENCE [LARGE SCALE GENOMIC DNA]</scope>
    <source>
        <strain evidence="3 4">JAM AC0309</strain>
    </source>
</reference>
<gene>
    <name evidence="3" type="ORF">MalAC0309_2107</name>
</gene>
<evidence type="ECO:0000259" key="2">
    <source>
        <dbReference type="Pfam" id="PF05368"/>
    </source>
</evidence>
<feature type="domain" description="NmrA-like" evidence="2">
    <location>
        <begin position="3"/>
        <end position="228"/>
    </location>
</feature>
<dbReference type="InterPro" id="IPR008030">
    <property type="entry name" value="NmrA-like"/>
</dbReference>
<dbReference type="EMBL" id="AP017315">
    <property type="protein sequence ID" value="BAU32950.1"/>
    <property type="molecule type" value="Genomic_DNA"/>
</dbReference>
<protein>
    <submittedName>
        <fullName evidence="3">NmrA family protein</fullName>
    </submittedName>
</protein>
<dbReference type="Proteomes" id="UP000218965">
    <property type="component" value="Chromosome"/>
</dbReference>
<feature type="region of interest" description="Disordered" evidence="1">
    <location>
        <begin position="288"/>
        <end position="317"/>
    </location>
</feature>
<organism evidence="3 4">
    <name type="scientific">Microcella alkaliphila</name>
    <dbReference type="NCBI Taxonomy" id="279828"/>
    <lineage>
        <taxon>Bacteria</taxon>
        <taxon>Bacillati</taxon>
        <taxon>Actinomycetota</taxon>
        <taxon>Actinomycetes</taxon>
        <taxon>Micrococcales</taxon>
        <taxon>Microbacteriaceae</taxon>
        <taxon>Microcella</taxon>
    </lineage>
</organism>
<dbReference type="OrthoDB" id="5510591at2"/>
<accession>A0A0U5BRJ8</accession>
<dbReference type="InterPro" id="IPR052718">
    <property type="entry name" value="NmrA-type_oxidoreductase"/>
</dbReference>
<dbReference type="SUPFAM" id="SSF51735">
    <property type="entry name" value="NAD(P)-binding Rossmann-fold domains"/>
    <property type="match status" value="1"/>
</dbReference>
<evidence type="ECO:0000313" key="4">
    <source>
        <dbReference type="Proteomes" id="UP000218965"/>
    </source>
</evidence>
<evidence type="ECO:0000256" key="1">
    <source>
        <dbReference type="SAM" id="MobiDB-lite"/>
    </source>
</evidence>
<dbReference type="Gene3D" id="3.40.50.720">
    <property type="entry name" value="NAD(P)-binding Rossmann-like Domain"/>
    <property type="match status" value="1"/>
</dbReference>
<dbReference type="PANTHER" id="PTHR47129:SF1">
    <property type="entry name" value="NMRA-LIKE DOMAIN-CONTAINING PROTEIN"/>
    <property type="match status" value="1"/>
</dbReference>
<dbReference type="PANTHER" id="PTHR47129">
    <property type="entry name" value="QUINONE OXIDOREDUCTASE 2"/>
    <property type="match status" value="1"/>
</dbReference>
<dbReference type="KEGG" id="malk:MalAC0309_2107"/>
<dbReference type="AlphaFoldDB" id="A0A0U5BRJ8"/>